<dbReference type="InterPro" id="IPR037682">
    <property type="entry name" value="TonB_C"/>
</dbReference>
<comment type="caution">
    <text evidence="11">The sequence shown here is derived from an EMBL/GenBank/DDBJ whole genome shotgun (WGS) entry which is preliminary data.</text>
</comment>
<evidence type="ECO:0000256" key="4">
    <source>
        <dbReference type="ARBA" id="ARBA00022475"/>
    </source>
</evidence>
<reference evidence="11" key="1">
    <citation type="submission" date="2019-08" db="EMBL/GenBank/DDBJ databases">
        <authorList>
            <person name="Kucharzyk K."/>
            <person name="Murdoch R.W."/>
            <person name="Higgins S."/>
            <person name="Loffler F."/>
        </authorList>
    </citation>
    <scope>NUCLEOTIDE SEQUENCE</scope>
</reference>
<keyword evidence="6" id="KW-0812">Transmembrane</keyword>
<organism evidence="11">
    <name type="scientific">bioreactor metagenome</name>
    <dbReference type="NCBI Taxonomy" id="1076179"/>
    <lineage>
        <taxon>unclassified sequences</taxon>
        <taxon>metagenomes</taxon>
        <taxon>ecological metagenomes</taxon>
    </lineage>
</organism>
<comment type="subcellular location">
    <subcellularLocation>
        <location evidence="1">Cell inner membrane</location>
        <topology evidence="1">Single-pass membrane protein</topology>
        <orientation evidence="1">Periplasmic side</orientation>
    </subcellularLocation>
</comment>
<name>A0A645I2M0_9ZZZZ</name>
<dbReference type="PRINTS" id="PR01374">
    <property type="entry name" value="TONBPROTEIN"/>
</dbReference>
<proteinExistence type="inferred from homology"/>
<sequence>MYTGGSAEMHRFIATTLKYPPEARERDAQGLVVYTFVVEKDGALSNFNIIHRADPLLNEEALRILQSMPPWRPARHKGEIVRSETYVPMYFKLNKEAIANGAAVQPTRDYSKKDASLIENNTIYTIVDKMPVYTYGEKELSDFIAHNIRYPREARQEGIEGRILCSFIVGSDGSISNIEVVEGSN</sequence>
<protein>
    <recommendedName>
        <fullName evidence="10">TonB C-terminal domain-containing protein</fullName>
    </recommendedName>
</protein>
<evidence type="ECO:0000256" key="6">
    <source>
        <dbReference type="ARBA" id="ARBA00022692"/>
    </source>
</evidence>
<feature type="domain" description="TonB C-terminal" evidence="10">
    <location>
        <begin position="4"/>
        <end position="100"/>
    </location>
</feature>
<dbReference type="GO" id="GO:0098797">
    <property type="term" value="C:plasma membrane protein complex"/>
    <property type="evidence" value="ECO:0007669"/>
    <property type="project" value="TreeGrafter"/>
</dbReference>
<evidence type="ECO:0000256" key="2">
    <source>
        <dbReference type="ARBA" id="ARBA00006555"/>
    </source>
</evidence>
<evidence type="ECO:0000256" key="9">
    <source>
        <dbReference type="ARBA" id="ARBA00023136"/>
    </source>
</evidence>
<evidence type="ECO:0000259" key="10">
    <source>
        <dbReference type="PROSITE" id="PS52015"/>
    </source>
</evidence>
<dbReference type="GO" id="GO:0031992">
    <property type="term" value="F:energy transducer activity"/>
    <property type="evidence" value="ECO:0007669"/>
    <property type="project" value="InterPro"/>
</dbReference>
<accession>A0A645I2M0</accession>
<evidence type="ECO:0000256" key="8">
    <source>
        <dbReference type="ARBA" id="ARBA00022989"/>
    </source>
</evidence>
<keyword evidence="5" id="KW-0997">Cell inner membrane</keyword>
<dbReference type="SUPFAM" id="SSF74653">
    <property type="entry name" value="TolA/TonB C-terminal domain"/>
    <property type="match status" value="2"/>
</dbReference>
<dbReference type="InterPro" id="IPR051045">
    <property type="entry name" value="TonB-dependent_transducer"/>
</dbReference>
<keyword evidence="7" id="KW-0653">Protein transport</keyword>
<evidence type="ECO:0000256" key="7">
    <source>
        <dbReference type="ARBA" id="ARBA00022927"/>
    </source>
</evidence>
<keyword evidence="4" id="KW-1003">Cell membrane</keyword>
<feature type="domain" description="TonB C-terminal" evidence="10">
    <location>
        <begin position="135"/>
        <end position="185"/>
    </location>
</feature>
<dbReference type="Pfam" id="PF03544">
    <property type="entry name" value="TonB_C"/>
    <property type="match status" value="2"/>
</dbReference>
<dbReference type="GO" id="GO:0055085">
    <property type="term" value="P:transmembrane transport"/>
    <property type="evidence" value="ECO:0007669"/>
    <property type="project" value="InterPro"/>
</dbReference>
<dbReference type="GO" id="GO:0015031">
    <property type="term" value="P:protein transport"/>
    <property type="evidence" value="ECO:0007669"/>
    <property type="project" value="UniProtKB-KW"/>
</dbReference>
<dbReference type="Gene3D" id="3.30.1150.10">
    <property type="match status" value="2"/>
</dbReference>
<gene>
    <name evidence="11" type="ORF">SDC9_192977</name>
</gene>
<dbReference type="PANTHER" id="PTHR33446:SF2">
    <property type="entry name" value="PROTEIN TONB"/>
    <property type="match status" value="1"/>
</dbReference>
<evidence type="ECO:0000256" key="5">
    <source>
        <dbReference type="ARBA" id="ARBA00022519"/>
    </source>
</evidence>
<dbReference type="NCBIfam" id="TIGR01352">
    <property type="entry name" value="tonB_Cterm"/>
    <property type="match status" value="2"/>
</dbReference>
<dbReference type="GO" id="GO:0015891">
    <property type="term" value="P:siderophore transport"/>
    <property type="evidence" value="ECO:0007669"/>
    <property type="project" value="InterPro"/>
</dbReference>
<dbReference type="PANTHER" id="PTHR33446">
    <property type="entry name" value="PROTEIN TONB-RELATED"/>
    <property type="match status" value="1"/>
</dbReference>
<keyword evidence="3" id="KW-0813">Transport</keyword>
<keyword evidence="9" id="KW-0472">Membrane</keyword>
<comment type="similarity">
    <text evidence="2">Belongs to the TonB family.</text>
</comment>
<dbReference type="PROSITE" id="PS52015">
    <property type="entry name" value="TONB_CTD"/>
    <property type="match status" value="2"/>
</dbReference>
<dbReference type="AlphaFoldDB" id="A0A645I2M0"/>
<dbReference type="EMBL" id="VSSQ01105284">
    <property type="protein sequence ID" value="MPN45410.1"/>
    <property type="molecule type" value="Genomic_DNA"/>
</dbReference>
<evidence type="ECO:0000256" key="3">
    <source>
        <dbReference type="ARBA" id="ARBA00022448"/>
    </source>
</evidence>
<dbReference type="GO" id="GO:0030288">
    <property type="term" value="C:outer membrane-bounded periplasmic space"/>
    <property type="evidence" value="ECO:0007669"/>
    <property type="project" value="InterPro"/>
</dbReference>
<dbReference type="InterPro" id="IPR006260">
    <property type="entry name" value="TonB/TolA_C"/>
</dbReference>
<evidence type="ECO:0000313" key="11">
    <source>
        <dbReference type="EMBL" id="MPN45410.1"/>
    </source>
</evidence>
<dbReference type="InterPro" id="IPR003538">
    <property type="entry name" value="TonB"/>
</dbReference>
<evidence type="ECO:0000256" key="1">
    <source>
        <dbReference type="ARBA" id="ARBA00004383"/>
    </source>
</evidence>
<keyword evidence="8" id="KW-1133">Transmembrane helix</keyword>